<dbReference type="GO" id="GO:0006302">
    <property type="term" value="P:double-strand break repair"/>
    <property type="evidence" value="ECO:0007669"/>
    <property type="project" value="InterPro"/>
</dbReference>
<dbReference type="EMBL" id="JAXOGL010000009">
    <property type="protein sequence ID" value="MDZ5597953.1"/>
    <property type="molecule type" value="Genomic_DNA"/>
</dbReference>
<comment type="caution">
    <text evidence="2">The sequence shown here is derived from an EMBL/GenBank/DDBJ whole genome shotgun (WGS) entry which is preliminary data.</text>
</comment>
<dbReference type="Pfam" id="PF13476">
    <property type="entry name" value="AAA_23"/>
    <property type="match status" value="1"/>
</dbReference>
<gene>
    <name evidence="2" type="ORF">U1294_06905</name>
</gene>
<dbReference type="Proteomes" id="UP001290582">
    <property type="component" value="Unassembled WGS sequence"/>
</dbReference>
<organism evidence="2 3">
    <name type="scientific">Enterococcus cecorum</name>
    <dbReference type="NCBI Taxonomy" id="44008"/>
    <lineage>
        <taxon>Bacteria</taxon>
        <taxon>Bacillati</taxon>
        <taxon>Bacillota</taxon>
        <taxon>Bacilli</taxon>
        <taxon>Lactobacillales</taxon>
        <taxon>Enterococcaceae</taxon>
        <taxon>Enterococcus</taxon>
    </lineage>
</organism>
<dbReference type="SUPFAM" id="SSF52540">
    <property type="entry name" value="P-loop containing nucleoside triphosphate hydrolases"/>
    <property type="match status" value="1"/>
</dbReference>
<dbReference type="InterPro" id="IPR038729">
    <property type="entry name" value="Rad50/SbcC_AAA"/>
</dbReference>
<dbReference type="AlphaFoldDB" id="A0AAW9JNJ0"/>
<dbReference type="PANTHER" id="PTHR40396">
    <property type="entry name" value="ATPASE-LIKE PROTEIN"/>
    <property type="match status" value="1"/>
</dbReference>
<evidence type="ECO:0000259" key="1">
    <source>
        <dbReference type="Pfam" id="PF13476"/>
    </source>
</evidence>
<proteinExistence type="predicted"/>
<name>A0AAW9JNJ0_9ENTE</name>
<sequence length="433" mass="49937">MPIQKIKAITIENFKNVKYGEILFVGKDDYINVTGIYGQNGSGKTAVVDCFSILKKIFTSRTLPNSFSGMLSYENDARITLVVDCLGERENTYFVRLKRTQDDKIFIAEEKLTTKWHKKGAQSRVLFHYHYEDEKIITTNKSKESLASLDALKIIKDISITQQCSFLFFDNFRKIVHEHQKFLEHYQVLEQFRLLGNNIFIYTSEYSGLIGANILAPVGMSTTTSLLPFNLDYHGNFVPIDIVPIYENVIEQLNIILPEIIPGLNLEMIQRENRVHNNEEEVRLEFIAKRDNQRFSLSYESDGIKKIIGLVLFLVEVYNRPDAIAVIDEFDSGIFEYLLGELLEMMQTGSKGQLIFTSHNLRILEMLPTQCIIFSTINPSRRYIRLKGVKPSNNLRDFYLRTIQLGGQEEELYEGKPTSRIRLAFLKAGEHRA</sequence>
<feature type="domain" description="Rad50/SbcC-type AAA" evidence="1">
    <location>
        <begin position="9"/>
        <end position="168"/>
    </location>
</feature>
<evidence type="ECO:0000313" key="2">
    <source>
        <dbReference type="EMBL" id="MDZ5597953.1"/>
    </source>
</evidence>
<dbReference type="GO" id="GO:0016887">
    <property type="term" value="F:ATP hydrolysis activity"/>
    <property type="evidence" value="ECO:0007669"/>
    <property type="project" value="InterPro"/>
</dbReference>
<accession>A0AAW9JNJ0</accession>
<dbReference type="RefSeq" id="WP_171311522.1">
    <property type="nucleotide sequence ID" value="NZ_JAKYLB010000005.1"/>
</dbReference>
<dbReference type="Gene3D" id="3.40.50.300">
    <property type="entry name" value="P-loop containing nucleotide triphosphate hydrolases"/>
    <property type="match status" value="1"/>
</dbReference>
<evidence type="ECO:0000313" key="3">
    <source>
        <dbReference type="Proteomes" id="UP001290582"/>
    </source>
</evidence>
<reference evidence="2" key="1">
    <citation type="submission" date="2023-12" db="EMBL/GenBank/DDBJ databases">
        <title>Molecular genomic analyses of Enterococcus cecorum from sepsis oubreaks in broilers.</title>
        <authorList>
            <person name="Rhoads D."/>
            <person name="Alrubaye A."/>
        </authorList>
    </citation>
    <scope>NUCLEOTIDE SEQUENCE</scope>
    <source>
        <strain evidence="2">1755</strain>
    </source>
</reference>
<dbReference type="PANTHER" id="PTHR40396:SF1">
    <property type="entry name" value="ATPASE AAA-TYPE CORE DOMAIN-CONTAINING PROTEIN"/>
    <property type="match status" value="1"/>
</dbReference>
<protein>
    <submittedName>
        <fullName evidence="2">AAA family ATPase</fullName>
    </submittedName>
</protein>
<dbReference type="InterPro" id="IPR027417">
    <property type="entry name" value="P-loop_NTPase"/>
</dbReference>